<evidence type="ECO:0000259" key="6">
    <source>
        <dbReference type="Pfam" id="PF02803"/>
    </source>
</evidence>
<name>A0ABR4ZFA9_9NOCA</name>
<reference evidence="7 8" key="1">
    <citation type="journal article" date="2014" name="Int. J. Syst. Evol. Microbiol.">
        <title>Nocardia vulneris sp. nov., isolated from wounds of human patients in North America.</title>
        <authorList>
            <person name="Lasker B.A."/>
            <person name="Bell M."/>
            <person name="Klenk H.P."/>
            <person name="Sproer C."/>
            <person name="Schumann C."/>
            <person name="Schumann P."/>
            <person name="Brown J.M."/>
        </authorList>
    </citation>
    <scope>NUCLEOTIDE SEQUENCE [LARGE SCALE GENOMIC DNA]</scope>
    <source>
        <strain evidence="7 8">W9851</strain>
    </source>
</reference>
<evidence type="ECO:0000259" key="5">
    <source>
        <dbReference type="Pfam" id="PF00108"/>
    </source>
</evidence>
<keyword evidence="2 4" id="KW-0808">Transferase</keyword>
<dbReference type="PANTHER" id="PTHR43365">
    <property type="entry name" value="BLR7806 PROTEIN"/>
    <property type="match status" value="1"/>
</dbReference>
<gene>
    <name evidence="7" type="ORF">FG87_16410</name>
</gene>
<feature type="domain" description="Thiolase N-terminal" evidence="5">
    <location>
        <begin position="10"/>
        <end position="224"/>
    </location>
</feature>
<dbReference type="Gene3D" id="3.40.47.10">
    <property type="match status" value="2"/>
</dbReference>
<accession>A0ABR4ZFA9</accession>
<dbReference type="PROSITE" id="PS00737">
    <property type="entry name" value="THIOLASE_2"/>
    <property type="match status" value="1"/>
</dbReference>
<keyword evidence="3 4" id="KW-0012">Acyltransferase</keyword>
<comment type="similarity">
    <text evidence="1 4">Belongs to the thiolase-like superfamily. Thiolase family.</text>
</comment>
<dbReference type="EMBL" id="JNFP01000017">
    <property type="protein sequence ID" value="KIA63961.1"/>
    <property type="molecule type" value="Genomic_DNA"/>
</dbReference>
<evidence type="ECO:0000313" key="7">
    <source>
        <dbReference type="EMBL" id="KIA63961.1"/>
    </source>
</evidence>
<evidence type="ECO:0000256" key="4">
    <source>
        <dbReference type="RuleBase" id="RU003557"/>
    </source>
</evidence>
<protein>
    <submittedName>
        <fullName evidence="7">Fatty acid oxidation complex subunit beta</fullName>
    </submittedName>
</protein>
<dbReference type="RefSeq" id="WP_043670961.1">
    <property type="nucleotide sequence ID" value="NZ_BDCI01000017.1"/>
</dbReference>
<dbReference type="InterPro" id="IPR020616">
    <property type="entry name" value="Thiolase_N"/>
</dbReference>
<dbReference type="InterPro" id="IPR020617">
    <property type="entry name" value="Thiolase_C"/>
</dbReference>
<comment type="caution">
    <text evidence="7">The sequence shown here is derived from an EMBL/GenBank/DDBJ whole genome shotgun (WGS) entry which is preliminary data.</text>
</comment>
<dbReference type="PANTHER" id="PTHR43365:SF1">
    <property type="entry name" value="ACETYL-COA C-ACYLTRANSFERASE"/>
    <property type="match status" value="1"/>
</dbReference>
<organism evidence="7 8">
    <name type="scientific">Nocardia vulneris</name>
    <dbReference type="NCBI Taxonomy" id="1141657"/>
    <lineage>
        <taxon>Bacteria</taxon>
        <taxon>Bacillati</taxon>
        <taxon>Actinomycetota</taxon>
        <taxon>Actinomycetes</taxon>
        <taxon>Mycobacteriales</taxon>
        <taxon>Nocardiaceae</taxon>
        <taxon>Nocardia</taxon>
    </lineage>
</organism>
<evidence type="ECO:0000256" key="2">
    <source>
        <dbReference type="ARBA" id="ARBA00022679"/>
    </source>
</evidence>
<feature type="domain" description="Thiolase C-terminal" evidence="6">
    <location>
        <begin position="277"/>
        <end position="395"/>
    </location>
</feature>
<dbReference type="InterPro" id="IPR002155">
    <property type="entry name" value="Thiolase"/>
</dbReference>
<dbReference type="Proteomes" id="UP000031364">
    <property type="component" value="Unassembled WGS sequence"/>
</dbReference>
<dbReference type="NCBIfam" id="TIGR01930">
    <property type="entry name" value="AcCoA-C-Actrans"/>
    <property type="match status" value="1"/>
</dbReference>
<evidence type="ECO:0000256" key="1">
    <source>
        <dbReference type="ARBA" id="ARBA00010982"/>
    </source>
</evidence>
<dbReference type="InterPro" id="IPR016039">
    <property type="entry name" value="Thiolase-like"/>
</dbReference>
<evidence type="ECO:0000256" key="3">
    <source>
        <dbReference type="ARBA" id="ARBA00023315"/>
    </source>
</evidence>
<dbReference type="InterPro" id="IPR020613">
    <property type="entry name" value="Thiolase_CS"/>
</dbReference>
<dbReference type="Pfam" id="PF00108">
    <property type="entry name" value="Thiolase_N"/>
    <property type="match status" value="1"/>
</dbReference>
<dbReference type="CDD" id="cd00751">
    <property type="entry name" value="thiolase"/>
    <property type="match status" value="1"/>
</dbReference>
<sequence length="398" mass="40270">MPDTPSGAYIYDAVRLPRGRVRKGGGTLAEVPPYELFGQLLSALESRSLPPDSVDDIVVGISTVLGEQGGDLARAAALWAGWPDRVPGGVVSRLCCSGLDAVETAAARVAAGYADLIVAGGVESMSRVPMLTDRPAIATDADLGERTGFVTIGVSADLTAAAAGITRTELDEYAVSSHQRATAATTSGSVVPVRKGGTVLLAADEGARADASTAAFAALPTLFGDDPAWQRVARRLPGAPRPADGLHTIATAPQLADGASALVLGSRRAEQRLGSPPRAQIVGSAQTAVRSPLLTAPSTAARLALDRAGLAAADLDVLEISESFAVTPILLTRELGVDPARVNPAGGALAVGHPLGATGGNLIVQALDALTRTGGEHALVAIPAALGLGSALVLRLLR</sequence>
<dbReference type="SUPFAM" id="SSF53901">
    <property type="entry name" value="Thiolase-like"/>
    <property type="match status" value="2"/>
</dbReference>
<proteinExistence type="inferred from homology"/>
<dbReference type="Pfam" id="PF02803">
    <property type="entry name" value="Thiolase_C"/>
    <property type="match status" value="1"/>
</dbReference>
<evidence type="ECO:0000313" key="8">
    <source>
        <dbReference type="Proteomes" id="UP000031364"/>
    </source>
</evidence>
<dbReference type="PIRSF" id="PIRSF000429">
    <property type="entry name" value="Ac-CoA_Ac_transf"/>
    <property type="match status" value="1"/>
</dbReference>
<keyword evidence="8" id="KW-1185">Reference proteome</keyword>